<sequence>MATKQTKRLARNALIPDASKMETEFGTEFVGDAKRVTHKVETRVKTNAQRYGYFKRED</sequence>
<evidence type="ECO:0000313" key="3">
    <source>
        <dbReference type="Proteomes" id="UP001058016"/>
    </source>
</evidence>
<dbReference type="Proteomes" id="UP001058072">
    <property type="component" value="Chromosome"/>
</dbReference>
<evidence type="ECO:0000313" key="1">
    <source>
        <dbReference type="EMBL" id="UUF06641.1"/>
    </source>
</evidence>
<dbReference type="AlphaFoldDB" id="A0A9Q9CG14"/>
<keyword evidence="3" id="KW-1185">Reference proteome</keyword>
<gene>
    <name evidence="1" type="ORF">J0J69_03405</name>
    <name evidence="2" type="ORF">J0J70_09745</name>
</gene>
<protein>
    <submittedName>
        <fullName evidence="2">Uncharacterized protein</fullName>
    </submittedName>
</protein>
<organism evidence="2 4">
    <name type="scientific">Turicibacter bilis</name>
    <dbReference type="NCBI Taxonomy" id="2735723"/>
    <lineage>
        <taxon>Bacteria</taxon>
        <taxon>Bacillati</taxon>
        <taxon>Bacillota</taxon>
        <taxon>Erysipelotrichia</taxon>
        <taxon>Erysipelotrichales</taxon>
        <taxon>Turicibacteraceae</taxon>
        <taxon>Turicibacter</taxon>
    </lineage>
</organism>
<accession>A0A9Q9CG14</accession>
<dbReference type="RefSeq" id="WP_172676247.1">
    <property type="nucleotide sequence ID" value="NZ_CP071249.1"/>
</dbReference>
<dbReference type="EMBL" id="CP071249">
    <property type="protein sequence ID" value="UUF06641.1"/>
    <property type="molecule type" value="Genomic_DNA"/>
</dbReference>
<dbReference type="Proteomes" id="UP001058016">
    <property type="component" value="Chromosome"/>
</dbReference>
<proteinExistence type="predicted"/>
<name>A0A9Q9CG14_9FIRM</name>
<evidence type="ECO:0000313" key="2">
    <source>
        <dbReference type="EMBL" id="UUF07893.1"/>
    </source>
</evidence>
<evidence type="ECO:0000313" key="4">
    <source>
        <dbReference type="Proteomes" id="UP001058072"/>
    </source>
</evidence>
<dbReference type="EMBL" id="CP071250">
    <property type="protein sequence ID" value="UUF07893.1"/>
    <property type="molecule type" value="Genomic_DNA"/>
</dbReference>
<reference evidence="2 3" key="1">
    <citation type="submission" date="2021-03" db="EMBL/GenBank/DDBJ databases">
        <title>Comparative Genomics and Metabolomics in the genus Turicibacter.</title>
        <authorList>
            <person name="Maki J."/>
            <person name="Looft T."/>
        </authorList>
    </citation>
    <scope>NUCLEOTIDE SEQUENCE</scope>
    <source>
        <strain evidence="2">ISU324</strain>
        <strain evidence="1 3">MMM721</strain>
    </source>
</reference>